<dbReference type="AlphaFoldDB" id="A0A5C4ND04"/>
<proteinExistence type="predicted"/>
<evidence type="ECO:0000313" key="1">
    <source>
        <dbReference type="EMBL" id="TNC69518.1"/>
    </source>
</evidence>
<comment type="caution">
    <text evidence="1">The sequence shown here is derived from an EMBL/GenBank/DDBJ whole genome shotgun (WGS) entry which is preliminary data.</text>
</comment>
<keyword evidence="2" id="KW-1185">Reference proteome</keyword>
<sequence length="111" mass="12070">MTLNLLQVLSDRDTSPQVAGDLSTARSVDGAPLADLPDITPDLVERLARRLAEAQGEDPAASLWTLRLPLWRYRRSRARTLLAITPVELRALARVLGVEGGSSEGDAVRLQ</sequence>
<name>A0A5C4ND04_9RHOB</name>
<gene>
    <name evidence="1" type="ORF">FHG71_14000</name>
</gene>
<accession>A0A5C4ND04</accession>
<reference evidence="1 2" key="1">
    <citation type="submission" date="2019-06" db="EMBL/GenBank/DDBJ databases">
        <authorList>
            <person name="Jiang L."/>
        </authorList>
    </citation>
    <scope>NUCLEOTIDE SEQUENCE [LARGE SCALE GENOMIC DNA]</scope>
    <source>
        <strain evidence="1 2">YIM 48858</strain>
    </source>
</reference>
<dbReference type="EMBL" id="VDFV01000021">
    <property type="protein sequence ID" value="TNC69518.1"/>
    <property type="molecule type" value="Genomic_DNA"/>
</dbReference>
<evidence type="ECO:0000313" key="2">
    <source>
        <dbReference type="Proteomes" id="UP000305709"/>
    </source>
</evidence>
<dbReference type="RefSeq" id="WP_139082314.1">
    <property type="nucleotide sequence ID" value="NZ_VDFV01000021.1"/>
</dbReference>
<organism evidence="1 2">
    <name type="scientific">Rubellimicrobium roseum</name>
    <dbReference type="NCBI Taxonomy" id="687525"/>
    <lineage>
        <taxon>Bacteria</taxon>
        <taxon>Pseudomonadati</taxon>
        <taxon>Pseudomonadota</taxon>
        <taxon>Alphaproteobacteria</taxon>
        <taxon>Rhodobacterales</taxon>
        <taxon>Roseobacteraceae</taxon>
        <taxon>Rubellimicrobium</taxon>
    </lineage>
</organism>
<dbReference type="Proteomes" id="UP000305709">
    <property type="component" value="Unassembled WGS sequence"/>
</dbReference>
<protein>
    <submittedName>
        <fullName evidence="1">Uncharacterized protein</fullName>
    </submittedName>
</protein>